<dbReference type="PATRIC" id="fig|134605.3.peg.966"/>
<sequence length="482" mass="53434">MSQFTHGTRVKEQETALKMFLSAKMPTVIVGTGTVNMGDISCVNTPVLIQNSKDAAVYFGGANNVKGFSINEALYLAFNVYNIAPIVVINVCDSKKHKTSHEETALVVKEYKVTLEKLGIIPDETLIVKDNATSLPIAKEKYSYIFEPDGKLTIQLKSTESSVTKVDVSYNFLDISKVTENDVVGSIDPQTLEAKGLECLKEIFPKYSMIPSCVVAPDFSTAKVRAALDAKASVINDKWASISIPEIPNTTKYGEAISFKKEKNYIDSDQILVWGCPYIGEEVFHLSTVTALLMQSVDAGFDGVPCESPSNKNCKMEGIGYYDGSEFKKVNLDEAEANLLNENGISTILRQPNGTVFWGNRTSVFQPGGNTDPKDVWIPVKRMFKYIGNMIMLNNINEVDKGMTPSRAKSIETNINVWLSSLQGEDKILGGRVEFLPAENPQQEMIAGKFKWHIYLGAIIPGETLEFILEYDTEYLKLLFKQ</sequence>
<comment type="caution">
    <text evidence="1">The sequence shown here is derived from an EMBL/GenBank/DDBJ whole genome shotgun (WGS) entry which is preliminary data.</text>
</comment>
<evidence type="ECO:0000313" key="1">
    <source>
        <dbReference type="EMBL" id="KXA14550.1"/>
    </source>
</evidence>
<name>A0A133NE18_9FUSO</name>
<gene>
    <name evidence="1" type="ORF">HMPREF3206_00973</name>
</gene>
<dbReference type="InterPro" id="IPR052042">
    <property type="entry name" value="Tail_sheath_structural"/>
</dbReference>
<evidence type="ECO:0008006" key="3">
    <source>
        <dbReference type="Google" id="ProtNLM"/>
    </source>
</evidence>
<dbReference type="AlphaFoldDB" id="A0A133NE18"/>
<accession>A0A133NE18</accession>
<proteinExistence type="predicted"/>
<protein>
    <recommendedName>
        <fullName evidence="3">Phage tail sheath protein</fullName>
    </recommendedName>
</protein>
<dbReference type="STRING" id="134605.HMPREF3206_00973"/>
<dbReference type="EMBL" id="LRPX01000041">
    <property type="protein sequence ID" value="KXA14550.1"/>
    <property type="molecule type" value="Genomic_DNA"/>
</dbReference>
<organism evidence="1 2">
    <name type="scientific">Fusobacterium equinum</name>
    <dbReference type="NCBI Taxonomy" id="134605"/>
    <lineage>
        <taxon>Bacteria</taxon>
        <taxon>Fusobacteriati</taxon>
        <taxon>Fusobacteriota</taxon>
        <taxon>Fusobacteriia</taxon>
        <taxon>Fusobacteriales</taxon>
        <taxon>Fusobacteriaceae</taxon>
        <taxon>Fusobacterium</taxon>
    </lineage>
</organism>
<keyword evidence="2" id="KW-1185">Reference proteome</keyword>
<reference evidence="2" key="1">
    <citation type="submission" date="2016-01" db="EMBL/GenBank/DDBJ databases">
        <authorList>
            <person name="Mitreva M."/>
            <person name="Pepin K.H."/>
            <person name="Mihindukulasuriya K.A."/>
            <person name="Fulton R."/>
            <person name="Fronick C."/>
            <person name="O'Laughlin M."/>
            <person name="Miner T."/>
            <person name="Herter B."/>
            <person name="Rosa B.A."/>
            <person name="Cordes M."/>
            <person name="Tomlinson C."/>
            <person name="Wollam A."/>
            <person name="Palsikar V.B."/>
            <person name="Mardis E.R."/>
            <person name="Wilson R.K."/>
        </authorList>
    </citation>
    <scope>NUCLEOTIDE SEQUENCE [LARGE SCALE GENOMIC DNA]</scope>
    <source>
        <strain evidence="2">CMW8396</strain>
    </source>
</reference>
<dbReference type="PANTHER" id="PTHR35861:SF2">
    <property type="entry name" value="FELS-2 PROPHAGE PROTEIN"/>
    <property type="match status" value="1"/>
</dbReference>
<dbReference type="PANTHER" id="PTHR35861">
    <property type="match status" value="1"/>
</dbReference>
<evidence type="ECO:0000313" key="2">
    <source>
        <dbReference type="Proteomes" id="UP000070617"/>
    </source>
</evidence>
<dbReference type="RefSeq" id="WP_005964218.1">
    <property type="nucleotide sequence ID" value="NZ_KQ956534.1"/>
</dbReference>
<dbReference type="Proteomes" id="UP000070617">
    <property type="component" value="Unassembled WGS sequence"/>
</dbReference>